<dbReference type="GO" id="GO:0005876">
    <property type="term" value="C:spindle microtubule"/>
    <property type="evidence" value="ECO:0007669"/>
    <property type="project" value="TreeGrafter"/>
</dbReference>
<proteinExistence type="predicted"/>
<evidence type="ECO:0000313" key="3">
    <source>
        <dbReference type="Proteomes" id="UP000494206"/>
    </source>
</evidence>
<dbReference type="InterPro" id="IPR049039">
    <property type="entry name" value="RMD1-3_a_helical_rpt"/>
</dbReference>
<name>A0A8S1FE93_9PELO</name>
<accession>A0A8S1FE93</accession>
<dbReference type="InterPro" id="IPR019734">
    <property type="entry name" value="TPR_rpt"/>
</dbReference>
<evidence type="ECO:0008006" key="4">
    <source>
        <dbReference type="Google" id="ProtNLM"/>
    </source>
</evidence>
<dbReference type="GO" id="GO:0008017">
    <property type="term" value="F:microtubule binding"/>
    <property type="evidence" value="ECO:0007669"/>
    <property type="project" value="TreeGrafter"/>
</dbReference>
<dbReference type="GO" id="GO:0097431">
    <property type="term" value="C:mitotic spindle pole"/>
    <property type="evidence" value="ECO:0007669"/>
    <property type="project" value="TreeGrafter"/>
</dbReference>
<protein>
    <recommendedName>
        <fullName evidence="4">Tetratricopeptide repeat protein</fullName>
    </recommendedName>
</protein>
<dbReference type="AlphaFoldDB" id="A0A8S1FE93"/>
<dbReference type="PANTHER" id="PTHR16056:SF12">
    <property type="entry name" value="REGULATOR OF MICROTUBULE DYNAMICS PROTEIN 1"/>
    <property type="match status" value="1"/>
</dbReference>
<dbReference type="GO" id="GO:0005739">
    <property type="term" value="C:mitochondrion"/>
    <property type="evidence" value="ECO:0007669"/>
    <property type="project" value="TreeGrafter"/>
</dbReference>
<keyword evidence="1" id="KW-0802">TPR repeat</keyword>
<keyword evidence="3" id="KW-1185">Reference proteome</keyword>
<evidence type="ECO:0000313" key="2">
    <source>
        <dbReference type="EMBL" id="CAB3409625.1"/>
    </source>
</evidence>
<gene>
    <name evidence="2" type="ORF">CBOVIS_LOCUS11258</name>
</gene>
<dbReference type="Gene3D" id="1.25.40.10">
    <property type="entry name" value="Tetratricopeptide repeat domain"/>
    <property type="match status" value="1"/>
</dbReference>
<dbReference type="PANTHER" id="PTHR16056">
    <property type="entry name" value="REGULATOR OF MICROTUBULE DYNAMICS PROTEIN"/>
    <property type="match status" value="1"/>
</dbReference>
<comment type="caution">
    <text evidence="2">The sequence shown here is derived from an EMBL/GenBank/DDBJ whole genome shotgun (WGS) entry which is preliminary data.</text>
</comment>
<dbReference type="EMBL" id="CADEPM010000009">
    <property type="protein sequence ID" value="CAB3409625.1"/>
    <property type="molecule type" value="Genomic_DNA"/>
</dbReference>
<reference evidence="2 3" key="1">
    <citation type="submission" date="2020-04" db="EMBL/GenBank/DDBJ databases">
        <authorList>
            <person name="Laetsch R D."/>
            <person name="Stevens L."/>
            <person name="Kumar S."/>
            <person name="Blaxter L. M."/>
        </authorList>
    </citation>
    <scope>NUCLEOTIDE SEQUENCE [LARGE SCALE GENOMIC DNA]</scope>
</reference>
<sequence length="297" mass="33941">MSEGLQITGDAIKKFLIDAGMSAENAEKVVEIGAKFRPELEEAKKSKETAKALFGKYHHEVSEYLKAHPGTDSDFDEVDRLYANDKCEKGYQILKERYSKGERSVDLLYRLAQFCNELSSQRPKEKRKAVIDEGIFYAEEALKLDKNNPNALKWTAILLGQATEFMTMKKKIEAGNRIKELLDKAISVLSHDYALLHLRGRFRYQVACLSWIERKLASTFFASVPTATYDDALCDFLAAEKCQPKSIENHLYIGKCYLAMKDKENARKVLTETLSIEPDSDKDRECLSEIRELLLKF</sequence>
<dbReference type="SUPFAM" id="SSF48452">
    <property type="entry name" value="TPR-like"/>
    <property type="match status" value="1"/>
</dbReference>
<organism evidence="2 3">
    <name type="scientific">Caenorhabditis bovis</name>
    <dbReference type="NCBI Taxonomy" id="2654633"/>
    <lineage>
        <taxon>Eukaryota</taxon>
        <taxon>Metazoa</taxon>
        <taxon>Ecdysozoa</taxon>
        <taxon>Nematoda</taxon>
        <taxon>Chromadorea</taxon>
        <taxon>Rhabditida</taxon>
        <taxon>Rhabditina</taxon>
        <taxon>Rhabditomorpha</taxon>
        <taxon>Rhabditoidea</taxon>
        <taxon>Rhabditidae</taxon>
        <taxon>Peloderinae</taxon>
        <taxon>Caenorhabditis</taxon>
    </lineage>
</organism>
<dbReference type="OrthoDB" id="512473at2759"/>
<dbReference type="Pfam" id="PF21033">
    <property type="entry name" value="RMD1-3"/>
    <property type="match status" value="1"/>
</dbReference>
<dbReference type="InterPro" id="IPR011990">
    <property type="entry name" value="TPR-like_helical_dom_sf"/>
</dbReference>
<feature type="repeat" description="TPR" evidence="1">
    <location>
        <begin position="247"/>
        <end position="280"/>
    </location>
</feature>
<dbReference type="InterPro" id="IPR027913">
    <property type="entry name" value="DUF4473"/>
</dbReference>
<dbReference type="Proteomes" id="UP000494206">
    <property type="component" value="Unassembled WGS sequence"/>
</dbReference>
<dbReference type="Pfam" id="PF14747">
    <property type="entry name" value="DUF4473"/>
    <property type="match status" value="1"/>
</dbReference>
<evidence type="ECO:0000256" key="1">
    <source>
        <dbReference type="PROSITE-ProRule" id="PRU00339"/>
    </source>
</evidence>
<dbReference type="PROSITE" id="PS50005">
    <property type="entry name" value="TPR"/>
    <property type="match status" value="1"/>
</dbReference>